<evidence type="ECO:0000259" key="3">
    <source>
        <dbReference type="PROSITE" id="PS50835"/>
    </source>
</evidence>
<dbReference type="InterPro" id="IPR036179">
    <property type="entry name" value="Ig-like_dom_sf"/>
</dbReference>
<dbReference type="GO" id="GO:0009653">
    <property type="term" value="P:anatomical structure morphogenesis"/>
    <property type="evidence" value="ECO:0007669"/>
    <property type="project" value="UniProtKB-ARBA"/>
</dbReference>
<evidence type="ECO:0000313" key="5">
    <source>
        <dbReference type="Proteomes" id="UP000677054"/>
    </source>
</evidence>
<dbReference type="InterPro" id="IPR013783">
    <property type="entry name" value="Ig-like_fold"/>
</dbReference>
<sequence>MASGGSAECPWFGGVVVAHPNGNQEARVQFAAVRWLLSSSHAFHVPYCVTTRPIPVWLSLGQAVNLTCDVESEPEVQRFNWTFRQRRTEEYVRVPSDQVRQFKNRSVLEFLVRNEEDFGILHCRAVNEVGEQQGPCLFDIGEEVKNQSGREPTFRLSGLQPGTKYEGIAWAENEKGASEATQLLISTSFPVEPNTAPAHSPSSKSQVIVTSRPHLHPTPSEPVPMKPSPTWLALSESAGSWVLLTIIGSGVGGTLTLIALGIGCWVGAKRRRGRGGDKSTPADSTSDQKKQKWLNSEMEPGSEKFIVDEPDPDIVQHTRPGPKDDPAPMNHRPLLHIQRNLITRI</sequence>
<dbReference type="GO" id="GO:0030154">
    <property type="term" value="P:cell differentiation"/>
    <property type="evidence" value="ECO:0007669"/>
    <property type="project" value="UniProtKB-ARBA"/>
</dbReference>
<dbReference type="CDD" id="cd00096">
    <property type="entry name" value="Ig"/>
    <property type="match status" value="1"/>
</dbReference>
<dbReference type="Pfam" id="PF07679">
    <property type="entry name" value="I-set"/>
    <property type="match status" value="1"/>
</dbReference>
<dbReference type="InterPro" id="IPR003961">
    <property type="entry name" value="FN3_dom"/>
</dbReference>
<dbReference type="PROSITE" id="PS50835">
    <property type="entry name" value="IG_LIKE"/>
    <property type="match status" value="1"/>
</dbReference>
<dbReference type="EMBL" id="LR902665">
    <property type="protein sequence ID" value="CAD7250922.1"/>
    <property type="molecule type" value="Genomic_DNA"/>
</dbReference>
<keyword evidence="5" id="KW-1185">Reference proteome</keyword>
<keyword evidence="2" id="KW-1133">Transmembrane helix</keyword>
<dbReference type="SUPFAM" id="SSF48726">
    <property type="entry name" value="Immunoglobulin"/>
    <property type="match status" value="1"/>
</dbReference>
<dbReference type="Gene3D" id="2.60.40.10">
    <property type="entry name" value="Immunoglobulins"/>
    <property type="match status" value="1"/>
</dbReference>
<feature type="domain" description="Ig-like" evidence="3">
    <location>
        <begin position="46"/>
        <end position="127"/>
    </location>
</feature>
<dbReference type="InterPro" id="IPR013098">
    <property type="entry name" value="Ig_I-set"/>
</dbReference>
<dbReference type="PANTHER" id="PTHR23278">
    <property type="entry name" value="SIDESTEP PROTEIN"/>
    <property type="match status" value="1"/>
</dbReference>
<dbReference type="EMBL" id="CAJPEV010003148">
    <property type="protein sequence ID" value="CAG0899068.1"/>
    <property type="molecule type" value="Genomic_DNA"/>
</dbReference>
<proteinExistence type="predicted"/>
<dbReference type="InterPro" id="IPR036116">
    <property type="entry name" value="FN3_sf"/>
</dbReference>
<dbReference type="PANTHER" id="PTHR23278:SF19">
    <property type="entry name" value="OBSCURIN"/>
    <property type="match status" value="1"/>
</dbReference>
<dbReference type="AlphaFoldDB" id="A0A7R9AB48"/>
<keyword evidence="2" id="KW-0812">Transmembrane</keyword>
<protein>
    <recommendedName>
        <fullName evidence="3">Ig-like domain-containing protein</fullName>
    </recommendedName>
</protein>
<feature type="region of interest" description="Disordered" evidence="1">
    <location>
        <begin position="269"/>
        <end position="331"/>
    </location>
</feature>
<dbReference type="CDD" id="cd00063">
    <property type="entry name" value="FN3"/>
    <property type="match status" value="1"/>
</dbReference>
<evidence type="ECO:0000256" key="2">
    <source>
        <dbReference type="SAM" id="Phobius"/>
    </source>
</evidence>
<gene>
    <name evidence="4" type="ORF">DSTB1V02_LOCUS10691</name>
</gene>
<keyword evidence="2" id="KW-0472">Membrane</keyword>
<dbReference type="OrthoDB" id="6381608at2759"/>
<dbReference type="Proteomes" id="UP000677054">
    <property type="component" value="Unassembled WGS sequence"/>
</dbReference>
<organism evidence="4">
    <name type="scientific">Darwinula stevensoni</name>
    <dbReference type="NCBI Taxonomy" id="69355"/>
    <lineage>
        <taxon>Eukaryota</taxon>
        <taxon>Metazoa</taxon>
        <taxon>Ecdysozoa</taxon>
        <taxon>Arthropoda</taxon>
        <taxon>Crustacea</taxon>
        <taxon>Oligostraca</taxon>
        <taxon>Ostracoda</taxon>
        <taxon>Podocopa</taxon>
        <taxon>Podocopida</taxon>
        <taxon>Darwinulocopina</taxon>
        <taxon>Darwinuloidea</taxon>
        <taxon>Darwinulidae</taxon>
        <taxon>Darwinula</taxon>
    </lineage>
</organism>
<dbReference type="SUPFAM" id="SSF49265">
    <property type="entry name" value="Fibronectin type III"/>
    <property type="match status" value="1"/>
</dbReference>
<accession>A0A7R9AB48</accession>
<evidence type="ECO:0000313" key="4">
    <source>
        <dbReference type="EMBL" id="CAD7250922.1"/>
    </source>
</evidence>
<evidence type="ECO:0000256" key="1">
    <source>
        <dbReference type="SAM" id="MobiDB-lite"/>
    </source>
</evidence>
<dbReference type="InterPro" id="IPR007110">
    <property type="entry name" value="Ig-like_dom"/>
</dbReference>
<feature type="transmembrane region" description="Helical" evidence="2">
    <location>
        <begin position="241"/>
        <end position="268"/>
    </location>
</feature>
<name>A0A7R9AB48_9CRUS</name>
<reference evidence="4" key="1">
    <citation type="submission" date="2020-11" db="EMBL/GenBank/DDBJ databases">
        <authorList>
            <person name="Tran Van P."/>
        </authorList>
    </citation>
    <scope>NUCLEOTIDE SEQUENCE</scope>
</reference>